<organism evidence="1 2">
    <name type="scientific">Apiospora arundinis</name>
    <dbReference type="NCBI Taxonomy" id="335852"/>
    <lineage>
        <taxon>Eukaryota</taxon>
        <taxon>Fungi</taxon>
        <taxon>Dikarya</taxon>
        <taxon>Ascomycota</taxon>
        <taxon>Pezizomycotina</taxon>
        <taxon>Sordariomycetes</taxon>
        <taxon>Xylariomycetidae</taxon>
        <taxon>Amphisphaeriales</taxon>
        <taxon>Apiosporaceae</taxon>
        <taxon>Apiospora</taxon>
    </lineage>
</organism>
<reference evidence="1 2" key="1">
    <citation type="journal article" date="2024" name="IMA Fungus">
        <title>Apiospora arundinis, a panoply of carbohydrate-active enzymes and secondary metabolites.</title>
        <authorList>
            <person name="Sorensen T."/>
            <person name="Petersen C."/>
            <person name="Muurmann A.T."/>
            <person name="Christiansen J.V."/>
            <person name="Brundto M.L."/>
            <person name="Overgaard C.K."/>
            <person name="Boysen A.T."/>
            <person name="Wollenberg R.D."/>
            <person name="Larsen T.O."/>
            <person name="Sorensen J.L."/>
            <person name="Nielsen K.L."/>
            <person name="Sondergaard T.E."/>
        </authorList>
    </citation>
    <scope>NUCLEOTIDE SEQUENCE [LARGE SCALE GENOMIC DNA]</scope>
    <source>
        <strain evidence="1 2">AAU 773</strain>
    </source>
</reference>
<name>A0ABR2IW19_9PEZI</name>
<sequence length="105" mass="12866">MIFYYDQSPLDPSVQAERQPLFDIHDNDPFYHKRKRGRLVGKRELAEKHWSGDRCNDLFRYRATWTRDGVINVPPARPLPNIPTWRPHYKRDWKGQRRWIQEDYV</sequence>
<comment type="caution">
    <text evidence="1">The sequence shown here is derived from an EMBL/GenBank/DDBJ whole genome shotgun (WGS) entry which is preliminary data.</text>
</comment>
<accession>A0ABR2IW19</accession>
<evidence type="ECO:0000313" key="1">
    <source>
        <dbReference type="EMBL" id="KAK8869039.1"/>
    </source>
</evidence>
<gene>
    <name evidence="1" type="ORF">PGQ11_007617</name>
</gene>
<protein>
    <submittedName>
        <fullName evidence="1">Uncharacterized protein</fullName>
    </submittedName>
</protein>
<proteinExistence type="predicted"/>
<keyword evidence="2" id="KW-1185">Reference proteome</keyword>
<evidence type="ECO:0000313" key="2">
    <source>
        <dbReference type="Proteomes" id="UP001390339"/>
    </source>
</evidence>
<dbReference type="Proteomes" id="UP001390339">
    <property type="component" value="Unassembled WGS sequence"/>
</dbReference>
<dbReference type="EMBL" id="JAPCWZ010000004">
    <property type="protein sequence ID" value="KAK8869039.1"/>
    <property type="molecule type" value="Genomic_DNA"/>
</dbReference>